<evidence type="ECO:0000259" key="3">
    <source>
        <dbReference type="Pfam" id="PF00881"/>
    </source>
</evidence>
<evidence type="ECO:0000256" key="1">
    <source>
        <dbReference type="ARBA" id="ARBA00007118"/>
    </source>
</evidence>
<dbReference type="PANTHER" id="PTHR43673">
    <property type="entry name" value="NAD(P)H NITROREDUCTASE YDGI-RELATED"/>
    <property type="match status" value="1"/>
</dbReference>
<evidence type="ECO:0000256" key="2">
    <source>
        <dbReference type="ARBA" id="ARBA00023002"/>
    </source>
</evidence>
<dbReference type="InterPro" id="IPR000415">
    <property type="entry name" value="Nitroreductase-like"/>
</dbReference>
<dbReference type="SUPFAM" id="SSF55469">
    <property type="entry name" value="FMN-dependent nitroreductase-like"/>
    <property type="match status" value="1"/>
</dbReference>
<sequence length="214" mass="23876">MNIATRKELLMTNKTADTLYPVEELLRERWSPLAFSEEPVETDKLCIVLEAAGWAASSYNEQPWNFIVATKDNPTEFQRLLDCLAEGNQEWAKNAPVLMISVAKLNFERNGAENRHAFHDVGAATTTLAIQAMALGLFIHQMAGFDVAKAKEVYSIPDGYEPVAAIALGYLGDPQTLSERLQQRELALRSRKPLETYVFSGSWNQVSPVITSQD</sequence>
<comment type="similarity">
    <text evidence="1">Belongs to the nitroreductase family.</text>
</comment>
<name>A0A1Z4N0W3_9CYAN</name>
<dbReference type="KEGG" id="ttq:NIES37_32400"/>
<gene>
    <name evidence="4" type="ORF">NIES37_32400</name>
</gene>
<dbReference type="Gene3D" id="3.40.109.10">
    <property type="entry name" value="NADH Oxidase"/>
    <property type="match status" value="1"/>
</dbReference>
<proteinExistence type="inferred from homology"/>
<dbReference type="PANTHER" id="PTHR43673:SF10">
    <property type="entry name" value="NADH DEHYDROGENASE_NAD(P)H NITROREDUCTASE XCC3605-RELATED"/>
    <property type="match status" value="1"/>
</dbReference>
<protein>
    <submittedName>
        <fullName evidence="4">Nitroreductase</fullName>
    </submittedName>
</protein>
<dbReference type="EMBL" id="AP018248">
    <property type="protein sequence ID" value="BAY99261.1"/>
    <property type="molecule type" value="Genomic_DNA"/>
</dbReference>
<dbReference type="CDD" id="cd02138">
    <property type="entry name" value="TdsD-like"/>
    <property type="match status" value="1"/>
</dbReference>
<reference evidence="4 5" key="1">
    <citation type="submission" date="2017-06" db="EMBL/GenBank/DDBJ databases">
        <title>Genome sequencing of cyanobaciteial culture collection at National Institute for Environmental Studies (NIES).</title>
        <authorList>
            <person name="Hirose Y."/>
            <person name="Shimura Y."/>
            <person name="Fujisawa T."/>
            <person name="Nakamura Y."/>
            <person name="Kawachi M."/>
        </authorList>
    </citation>
    <scope>NUCLEOTIDE SEQUENCE [LARGE SCALE GENOMIC DNA]</scope>
    <source>
        <strain evidence="4 5">NIES-37</strain>
    </source>
</reference>
<feature type="domain" description="Nitroreductase" evidence="3">
    <location>
        <begin position="26"/>
        <end position="170"/>
    </location>
</feature>
<keyword evidence="2" id="KW-0560">Oxidoreductase</keyword>
<dbReference type="AlphaFoldDB" id="A0A1Z4N0W3"/>
<evidence type="ECO:0000313" key="4">
    <source>
        <dbReference type="EMBL" id="BAY99261.1"/>
    </source>
</evidence>
<accession>A0A1Z4N0W3</accession>
<evidence type="ECO:0000313" key="5">
    <source>
        <dbReference type="Proteomes" id="UP000218785"/>
    </source>
</evidence>
<dbReference type="Proteomes" id="UP000218785">
    <property type="component" value="Chromosome"/>
</dbReference>
<organism evidence="4 5">
    <name type="scientific">Tolypothrix tenuis PCC 7101</name>
    <dbReference type="NCBI Taxonomy" id="231146"/>
    <lineage>
        <taxon>Bacteria</taxon>
        <taxon>Bacillati</taxon>
        <taxon>Cyanobacteriota</taxon>
        <taxon>Cyanophyceae</taxon>
        <taxon>Nostocales</taxon>
        <taxon>Tolypothrichaceae</taxon>
        <taxon>Tolypothrix</taxon>
    </lineage>
</organism>
<dbReference type="InterPro" id="IPR029479">
    <property type="entry name" value="Nitroreductase"/>
</dbReference>
<dbReference type="Pfam" id="PF00881">
    <property type="entry name" value="Nitroreductase"/>
    <property type="match status" value="1"/>
</dbReference>
<keyword evidence="5" id="KW-1185">Reference proteome</keyword>
<dbReference type="GO" id="GO:0016491">
    <property type="term" value="F:oxidoreductase activity"/>
    <property type="evidence" value="ECO:0007669"/>
    <property type="project" value="UniProtKB-KW"/>
</dbReference>